<sequence>MAKSVLFVYEGEKTETQVHEVFERHYFSSKQTSIKVAFGAEIYQLWKRMTSEEYLDVLEVLKERALINHDEIAPLKRGDVSEIYLFFDYDGHTSLSCDEDLGSMLDYFNEETGPGKLYISYPMVEAVKHINAVNDFLDTVFNIPDGKSYKKLVNDETDYMHLSKIKKSELDYVVLQNCKKANYLVQGDRAPPEYQTVISRLSQGQIFRAQLEKHILRSNQVSVLSGFPLFTVEYFGRDALTALYHGR</sequence>
<dbReference type="KEGG" id="pnu:Pnuc_1117"/>
<proteinExistence type="predicted"/>
<dbReference type="AlphaFoldDB" id="A4SXW9"/>
<accession>A4SXW9</accession>
<name>A4SXW9_POLAQ</name>
<dbReference type="EMBL" id="CP000655">
    <property type="protein sequence ID" value="ABP34333.1"/>
    <property type="molecule type" value="Genomic_DNA"/>
</dbReference>
<evidence type="ECO:0000313" key="1">
    <source>
        <dbReference type="EMBL" id="ABP34333.1"/>
    </source>
</evidence>
<dbReference type="eggNOG" id="ENOG5032SEQ">
    <property type="taxonomic scope" value="Bacteria"/>
</dbReference>
<dbReference type="Proteomes" id="UP000000231">
    <property type="component" value="Chromosome"/>
</dbReference>
<keyword evidence="2" id="KW-1185">Reference proteome</keyword>
<organism evidence="1 2">
    <name type="scientific">Polynucleobacter asymbioticus (strain DSM 18221 / CIP 109841 / QLW-P1DMWA-1)</name>
    <name type="common">Polynucleobacter necessarius subsp. asymbioticus</name>
    <dbReference type="NCBI Taxonomy" id="312153"/>
    <lineage>
        <taxon>Bacteria</taxon>
        <taxon>Pseudomonadati</taxon>
        <taxon>Pseudomonadota</taxon>
        <taxon>Betaproteobacteria</taxon>
        <taxon>Burkholderiales</taxon>
        <taxon>Burkholderiaceae</taxon>
        <taxon>Polynucleobacter</taxon>
    </lineage>
</organism>
<reference evidence="1 2" key="1">
    <citation type="journal article" date="2012" name="Stand. Genomic Sci.">
        <title>Complete genome sequence of Polynucleobacter necessarius subsp. asymbioticus type strain (QLW-P1DMWA-1(T)).</title>
        <authorList>
            <person name="Meincke L."/>
            <person name="Copeland A."/>
            <person name="Lapidus A."/>
            <person name="Lucas S."/>
            <person name="Berry K.W."/>
            <person name="Del Rio T.G."/>
            <person name="Hammon N."/>
            <person name="Dalin E."/>
            <person name="Tice H."/>
            <person name="Pitluck S."/>
            <person name="Richardson P."/>
            <person name="Bruce D."/>
            <person name="Goodwin L."/>
            <person name="Han C."/>
            <person name="Tapia R."/>
            <person name="Detter J.C."/>
            <person name="Schmutz J."/>
            <person name="Brettin T."/>
            <person name="Larimer F."/>
            <person name="Land M."/>
            <person name="Hauser L."/>
            <person name="Kyrpides N.C."/>
            <person name="Ivanova N."/>
            <person name="Goker M."/>
            <person name="Woyke T."/>
            <person name="Wu Q.L."/>
            <person name="Pockl M."/>
            <person name="Hahn M.W."/>
            <person name="Klenk H.P."/>
        </authorList>
    </citation>
    <scope>NUCLEOTIDE SEQUENCE [LARGE SCALE GENOMIC DNA]</scope>
    <source>
        <strain evidence="2">DSM 18221 / CIP 109841 / QLW-P1DMWA-1</strain>
    </source>
</reference>
<gene>
    <name evidence="1" type="ordered locus">Pnuc_1117</name>
</gene>
<dbReference type="HOGENOM" id="CLU_087612_0_0_4"/>
<protein>
    <submittedName>
        <fullName evidence="1">Uncharacterized protein</fullName>
    </submittedName>
</protein>
<evidence type="ECO:0000313" key="2">
    <source>
        <dbReference type="Proteomes" id="UP000000231"/>
    </source>
</evidence>